<proteinExistence type="predicted"/>
<dbReference type="Gene3D" id="3.40.50.11680">
    <property type="entry name" value="Poxvirus mRNA capping enzyme, small subunit"/>
    <property type="match status" value="1"/>
</dbReference>
<evidence type="ECO:0000256" key="4">
    <source>
        <dbReference type="ARBA" id="ARBA00023042"/>
    </source>
</evidence>
<keyword evidence="6" id="KW-1185">Reference proteome</keyword>
<evidence type="ECO:0000313" key="5">
    <source>
        <dbReference type="EMBL" id="ANS71176.1"/>
    </source>
</evidence>
<dbReference type="Pfam" id="PF03341">
    <property type="entry name" value="Pox_mRNA-cap"/>
    <property type="match status" value="1"/>
</dbReference>
<dbReference type="KEGG" id="vg:28340419"/>
<dbReference type="GO" id="GO:0044423">
    <property type="term" value="C:virion component"/>
    <property type="evidence" value="ECO:0007669"/>
    <property type="project" value="UniProtKB-KW"/>
</dbReference>
<protein>
    <submittedName>
        <fullName evidence="5">Small subunit mRNA capping enzyme</fullName>
    </submittedName>
</protein>
<dbReference type="RefSeq" id="YP_009268807.1">
    <property type="nucleotide sequence ID" value="NC_030656.1"/>
</dbReference>
<dbReference type="Proteomes" id="UP000203626">
    <property type="component" value="Segment"/>
</dbReference>
<sequence length="290" mass="33510">MDTIESVKAQIRDGVSARMPFYENLPNIHLTLGVMQLPSLQYGTNYFLQLSKVNDLNRLPTELLSLFTHDVMIPETDIDQICKTLKIKSVKTHSKGIKAEAIVVDMSAKNKLYKRDRGLIKSNNFLTENNLYISDYKLITFELFRPLFDYTSEKYVIIKLPTMFGRTIVDAMRVYCSLFKTVRLFKCANDSWLKDSFVIVCEDPHVKNIHTVLTHFKNVTKSSTWKESNNVPFMILKDPVDGEFIDIFLNFSTKVYKALYVAHSLLFESMTSDSKSLENDSQRKLVKLLM</sequence>
<evidence type="ECO:0000256" key="3">
    <source>
        <dbReference type="ARBA" id="ARBA00022844"/>
    </source>
</evidence>
<evidence type="ECO:0000313" key="6">
    <source>
        <dbReference type="Proteomes" id="UP000203626"/>
    </source>
</evidence>
<accession>A0A1B1MRD2</accession>
<keyword evidence="4" id="KW-0506">mRNA capping</keyword>
<dbReference type="OrthoDB" id="5301at10239"/>
<evidence type="ECO:0000256" key="1">
    <source>
        <dbReference type="ARBA" id="ARBA00004328"/>
    </source>
</evidence>
<dbReference type="EMBL" id="KU980965">
    <property type="protein sequence ID" value="ANS71176.1"/>
    <property type="molecule type" value="Genomic_DNA"/>
</dbReference>
<keyword evidence="2" id="KW-0507">mRNA processing</keyword>
<organism evidence="5 6">
    <name type="scientific">Pteropox virus</name>
    <dbReference type="NCBI Taxonomy" id="1873698"/>
    <lineage>
        <taxon>Viruses</taxon>
        <taxon>Varidnaviria</taxon>
        <taxon>Bamfordvirae</taxon>
        <taxon>Nucleocytoviricota</taxon>
        <taxon>Pokkesviricetes</taxon>
        <taxon>Chitovirales</taxon>
        <taxon>Poxviridae</taxon>
        <taxon>Chordopoxvirinae</taxon>
        <taxon>Pteropopoxvirus</taxon>
        <taxon>Pteropopoxvirus pteropox</taxon>
    </lineage>
</organism>
<dbReference type="GeneID" id="28340419"/>
<gene>
    <name evidence="5" type="ORF">PTPV-Aus-092</name>
</gene>
<dbReference type="GO" id="GO:0004482">
    <property type="term" value="F:mRNA 5'-cap (guanine-N7-)-methyltransferase activity"/>
    <property type="evidence" value="ECO:0007669"/>
    <property type="project" value="InterPro"/>
</dbReference>
<evidence type="ECO:0000256" key="2">
    <source>
        <dbReference type="ARBA" id="ARBA00022664"/>
    </source>
</evidence>
<keyword evidence="3" id="KW-0946">Virion</keyword>
<comment type="subcellular location">
    <subcellularLocation>
        <location evidence="1">Virion</location>
    </subcellularLocation>
</comment>
<dbReference type="InterPro" id="IPR043096">
    <property type="entry name" value="Poxvirus_mRNA-cap_ssu_sf"/>
</dbReference>
<name>A0A1B1MRD2_9POXV</name>
<reference evidence="5 6" key="1">
    <citation type="journal article" date="2016" name="J. Gen. Virol.">
        <title>Genomic characterization of a novel poxvirus from a flying fox: evidence for a new genus?</title>
        <authorList>
            <person name="O'Dea M.A."/>
            <person name="Tu S.L."/>
            <person name="Pang S."/>
            <person name="De Ridder T."/>
            <person name="Jackson B."/>
            <person name="Upton C."/>
        </authorList>
    </citation>
    <scope>NUCLEOTIDE SEQUENCE [LARGE SCALE GENOMIC DNA]</scope>
    <source>
        <strain evidence="5 6">Australia</strain>
    </source>
</reference>
<dbReference type="InterPro" id="IPR005009">
    <property type="entry name" value="Poxvirus_mRNA-cap_ssu"/>
</dbReference>